<comment type="caution">
    <text evidence="1">The sequence shown here is derived from an EMBL/GenBank/DDBJ whole genome shotgun (WGS) entry which is preliminary data.</text>
</comment>
<dbReference type="EMBL" id="BKCJ010001913">
    <property type="protein sequence ID" value="GEU44929.1"/>
    <property type="molecule type" value="Genomic_DNA"/>
</dbReference>
<dbReference type="GO" id="GO:0003676">
    <property type="term" value="F:nucleic acid binding"/>
    <property type="evidence" value="ECO:0007669"/>
    <property type="project" value="InterPro"/>
</dbReference>
<protein>
    <submittedName>
        <fullName evidence="1">Reverse transcriptase domain-containing protein</fullName>
    </submittedName>
</protein>
<dbReference type="InterPro" id="IPR012337">
    <property type="entry name" value="RNaseH-like_sf"/>
</dbReference>
<keyword evidence="1" id="KW-0808">Transferase</keyword>
<dbReference type="PANTHER" id="PTHR48475:SF2">
    <property type="entry name" value="RIBONUCLEASE H"/>
    <property type="match status" value="1"/>
</dbReference>
<keyword evidence="1" id="KW-0695">RNA-directed DNA polymerase</keyword>
<evidence type="ECO:0000313" key="1">
    <source>
        <dbReference type="EMBL" id="GEU44929.1"/>
    </source>
</evidence>
<dbReference type="PANTHER" id="PTHR48475">
    <property type="entry name" value="RIBONUCLEASE H"/>
    <property type="match status" value="1"/>
</dbReference>
<dbReference type="SUPFAM" id="SSF53098">
    <property type="entry name" value="Ribonuclease H-like"/>
    <property type="match status" value="1"/>
</dbReference>
<dbReference type="AlphaFoldDB" id="A0A6L2K7G5"/>
<sequence>MHLKRKTKELIKNGKLARVIKKLKQGSRTDQPKTTKKGETFRKDKPLEILMVQSWQSVARLRPKAKNQMVLATTPLIGFIRSLSLYNGIIGRPGVRQIQAVPSTSHGMLKFSVPGEVLTLQRSKIISLECMMVSRPGAQPFDVIQIAEEKIKIAIHPEYPEQTIAIGSTITEEGRKALCDLLRHILDNRGGRVLRIQSEYQGNNGMSKQAKAAFKEMKKLIAKLPTLTAPMDKEELIMYLAAVREGILLRPEVAGRLQKWSNKLDDSLNTPMEAEEELPNPWTLFTDESSRIDGSKASLILTNTNRAEFTYALRFRFDATSNEAEYEALVADLRIVEQMGVKNLQANIDSRLVANQVLVKGLKKKSINEAKVLAVMEEERDTSMTPIYNYLMEETLLAEKEKARVIRRKSEGYVLINGIDELPLILWAHLTMIKLSNGDTLFSVTHEMQAVIPAKIGIPTIRTAKVDMVQNDEALEINLDILEERREQEAIHEVKSKAKMEKYSTLKSATQALNLEISYTGIMRPTMQKRAGSLALSAKDHMK</sequence>
<dbReference type="GO" id="GO:0003964">
    <property type="term" value="F:RNA-directed DNA polymerase activity"/>
    <property type="evidence" value="ECO:0007669"/>
    <property type="project" value="UniProtKB-KW"/>
</dbReference>
<reference evidence="1" key="1">
    <citation type="journal article" date="2019" name="Sci. Rep.">
        <title>Draft genome of Tanacetum cinerariifolium, the natural source of mosquito coil.</title>
        <authorList>
            <person name="Yamashiro T."/>
            <person name="Shiraishi A."/>
            <person name="Satake H."/>
            <person name="Nakayama K."/>
        </authorList>
    </citation>
    <scope>NUCLEOTIDE SEQUENCE</scope>
</reference>
<dbReference type="InterPro" id="IPR036397">
    <property type="entry name" value="RNaseH_sf"/>
</dbReference>
<accession>A0A6L2K7G5</accession>
<gene>
    <name evidence="1" type="ORF">Tci_016907</name>
</gene>
<organism evidence="1">
    <name type="scientific">Tanacetum cinerariifolium</name>
    <name type="common">Dalmatian daisy</name>
    <name type="synonym">Chrysanthemum cinerariifolium</name>
    <dbReference type="NCBI Taxonomy" id="118510"/>
    <lineage>
        <taxon>Eukaryota</taxon>
        <taxon>Viridiplantae</taxon>
        <taxon>Streptophyta</taxon>
        <taxon>Embryophyta</taxon>
        <taxon>Tracheophyta</taxon>
        <taxon>Spermatophyta</taxon>
        <taxon>Magnoliopsida</taxon>
        <taxon>eudicotyledons</taxon>
        <taxon>Gunneridae</taxon>
        <taxon>Pentapetalae</taxon>
        <taxon>asterids</taxon>
        <taxon>campanulids</taxon>
        <taxon>Asterales</taxon>
        <taxon>Asteraceae</taxon>
        <taxon>Asteroideae</taxon>
        <taxon>Anthemideae</taxon>
        <taxon>Anthemidinae</taxon>
        <taxon>Tanacetum</taxon>
    </lineage>
</organism>
<dbReference type="Gene3D" id="3.30.420.10">
    <property type="entry name" value="Ribonuclease H-like superfamily/Ribonuclease H"/>
    <property type="match status" value="1"/>
</dbReference>
<name>A0A6L2K7G5_TANCI</name>
<keyword evidence="1" id="KW-0548">Nucleotidyltransferase</keyword>
<proteinExistence type="predicted"/>